<sequence length="67" mass="7613">MLFKFTESQILGKSDSTKALVMTILPVLSGVLVMRRESAIDYAKFVYCDENFNTKLAAHHFIETVQD</sequence>
<protein>
    <submittedName>
        <fullName evidence="1">Uncharacterized protein</fullName>
    </submittedName>
</protein>
<keyword evidence="2" id="KW-1185">Reference proteome</keyword>
<gene>
    <name evidence="1" type="ORF">OUZ56_014919</name>
</gene>
<name>A0ABR0AL94_9CRUS</name>
<dbReference type="Proteomes" id="UP001234178">
    <property type="component" value="Unassembled WGS sequence"/>
</dbReference>
<evidence type="ECO:0000313" key="1">
    <source>
        <dbReference type="EMBL" id="KAK4025879.1"/>
    </source>
</evidence>
<organism evidence="1 2">
    <name type="scientific">Daphnia magna</name>
    <dbReference type="NCBI Taxonomy" id="35525"/>
    <lineage>
        <taxon>Eukaryota</taxon>
        <taxon>Metazoa</taxon>
        <taxon>Ecdysozoa</taxon>
        <taxon>Arthropoda</taxon>
        <taxon>Crustacea</taxon>
        <taxon>Branchiopoda</taxon>
        <taxon>Diplostraca</taxon>
        <taxon>Cladocera</taxon>
        <taxon>Anomopoda</taxon>
        <taxon>Daphniidae</taxon>
        <taxon>Daphnia</taxon>
    </lineage>
</organism>
<dbReference type="EMBL" id="JAOYFB010000038">
    <property type="protein sequence ID" value="KAK4025879.1"/>
    <property type="molecule type" value="Genomic_DNA"/>
</dbReference>
<comment type="caution">
    <text evidence="1">The sequence shown here is derived from an EMBL/GenBank/DDBJ whole genome shotgun (WGS) entry which is preliminary data.</text>
</comment>
<reference evidence="1 2" key="1">
    <citation type="journal article" date="2023" name="Nucleic Acids Res.">
        <title>The hologenome of Daphnia magna reveals possible DNA methylation and microbiome-mediated evolution of the host genome.</title>
        <authorList>
            <person name="Chaturvedi A."/>
            <person name="Li X."/>
            <person name="Dhandapani V."/>
            <person name="Marshall H."/>
            <person name="Kissane S."/>
            <person name="Cuenca-Cambronero M."/>
            <person name="Asole G."/>
            <person name="Calvet F."/>
            <person name="Ruiz-Romero M."/>
            <person name="Marangio P."/>
            <person name="Guigo R."/>
            <person name="Rago D."/>
            <person name="Mirbahai L."/>
            <person name="Eastwood N."/>
            <person name="Colbourne J.K."/>
            <person name="Zhou J."/>
            <person name="Mallon E."/>
            <person name="Orsini L."/>
        </authorList>
    </citation>
    <scope>NUCLEOTIDE SEQUENCE [LARGE SCALE GENOMIC DNA]</scope>
    <source>
        <strain evidence="1">LRV0_1</strain>
    </source>
</reference>
<evidence type="ECO:0000313" key="2">
    <source>
        <dbReference type="Proteomes" id="UP001234178"/>
    </source>
</evidence>
<proteinExistence type="predicted"/>
<accession>A0ABR0AL94</accession>